<dbReference type="PANTHER" id="PTHR23282">
    <property type="entry name" value="APICAL ENDOSOMAL GLYCOPROTEIN PRECURSOR"/>
    <property type="match status" value="1"/>
</dbReference>
<evidence type="ECO:0000256" key="1">
    <source>
        <dbReference type="SAM" id="MobiDB-lite"/>
    </source>
</evidence>
<dbReference type="RefSeq" id="XP_018540831.1">
    <property type="nucleotide sequence ID" value="XM_018685315.1"/>
</dbReference>
<dbReference type="InterPro" id="IPR013320">
    <property type="entry name" value="ConA-like_dom_sf"/>
</dbReference>
<evidence type="ECO:0000259" key="3">
    <source>
        <dbReference type="PROSITE" id="PS50060"/>
    </source>
</evidence>
<dbReference type="Pfam" id="PF00629">
    <property type="entry name" value="MAM"/>
    <property type="match status" value="2"/>
</dbReference>
<reference evidence="5" key="1">
    <citation type="submission" date="2025-08" db="UniProtKB">
        <authorList>
            <consortium name="RefSeq"/>
        </authorList>
    </citation>
    <scope>IDENTIFICATION</scope>
    <source>
        <tissue evidence="5">Brain</tissue>
    </source>
</reference>
<name>A0AAJ7V8K7_LATCA</name>
<feature type="domain" description="MAM" evidence="3">
    <location>
        <begin position="121"/>
        <end position="191"/>
    </location>
</feature>
<feature type="signal peptide" evidence="2">
    <location>
        <begin position="1"/>
        <end position="17"/>
    </location>
</feature>
<dbReference type="GO" id="GO:0016020">
    <property type="term" value="C:membrane"/>
    <property type="evidence" value="ECO:0007669"/>
    <property type="project" value="InterPro"/>
</dbReference>
<keyword evidence="2" id="KW-0732">Signal</keyword>
<protein>
    <submittedName>
        <fullName evidence="5">Thyroid hormone-induced protein B</fullName>
    </submittedName>
</protein>
<sequence length="233" mass="26321">MIYLHFVVAGHLITVDSAVLHDQEQAVLVSPVLDQQDWSCVRLVYQITGQGSLHLHLRPDSDNFDYQLWTADKASDSWLIASVDLPNTTIPYQILLEGRPKNGSGNSVAIFEIHIVPGYCIECNFEEHHLCGYSNSWNPNVNWYVGGSVARDPETNLLEKHTINNQRGHYMYVDSVYAKHFQEVAKLTSPLTTGAHGWLPLLLLPTRPRRGETSSHFLPETSWATMRRSGGQR</sequence>
<dbReference type="SUPFAM" id="SSF49899">
    <property type="entry name" value="Concanavalin A-like lectins/glucanases"/>
    <property type="match status" value="2"/>
</dbReference>
<feature type="region of interest" description="Disordered" evidence="1">
    <location>
        <begin position="211"/>
        <end position="233"/>
    </location>
</feature>
<dbReference type="CDD" id="cd06263">
    <property type="entry name" value="MAM"/>
    <property type="match status" value="1"/>
</dbReference>
<dbReference type="KEGG" id="lcf:108889041"/>
<proteinExistence type="predicted"/>
<gene>
    <name evidence="5" type="primary">LOC108889041</name>
</gene>
<feature type="non-terminal residue" evidence="5">
    <location>
        <position position="233"/>
    </location>
</feature>
<dbReference type="Gene3D" id="2.60.120.200">
    <property type="match status" value="2"/>
</dbReference>
<dbReference type="PROSITE" id="PS50060">
    <property type="entry name" value="MAM_2"/>
    <property type="match status" value="2"/>
</dbReference>
<dbReference type="InterPro" id="IPR000998">
    <property type="entry name" value="MAM_dom"/>
</dbReference>
<feature type="domain" description="MAM" evidence="3">
    <location>
        <begin position="1"/>
        <end position="122"/>
    </location>
</feature>
<accession>A0AAJ7V8K7</accession>
<organism evidence="4 5">
    <name type="scientific">Lates calcarifer</name>
    <name type="common">Barramundi</name>
    <name type="synonym">Holocentrus calcarifer</name>
    <dbReference type="NCBI Taxonomy" id="8187"/>
    <lineage>
        <taxon>Eukaryota</taxon>
        <taxon>Metazoa</taxon>
        <taxon>Chordata</taxon>
        <taxon>Craniata</taxon>
        <taxon>Vertebrata</taxon>
        <taxon>Euteleostomi</taxon>
        <taxon>Actinopterygii</taxon>
        <taxon>Neopterygii</taxon>
        <taxon>Teleostei</taxon>
        <taxon>Neoteleostei</taxon>
        <taxon>Acanthomorphata</taxon>
        <taxon>Carangaria</taxon>
        <taxon>Carangaria incertae sedis</taxon>
        <taxon>Centropomidae</taxon>
        <taxon>Lates</taxon>
    </lineage>
</organism>
<feature type="chain" id="PRO_5042505764" evidence="2">
    <location>
        <begin position="18"/>
        <end position="233"/>
    </location>
</feature>
<evidence type="ECO:0000256" key="2">
    <source>
        <dbReference type="SAM" id="SignalP"/>
    </source>
</evidence>
<dbReference type="InterPro" id="IPR051560">
    <property type="entry name" value="MAM_domain-containing"/>
</dbReference>
<dbReference type="AlphaFoldDB" id="A0AAJ7V8K7"/>
<evidence type="ECO:0000313" key="5">
    <source>
        <dbReference type="RefSeq" id="XP_018540831.1"/>
    </source>
</evidence>
<evidence type="ECO:0000313" key="4">
    <source>
        <dbReference type="Proteomes" id="UP000694890"/>
    </source>
</evidence>
<dbReference type="PANTHER" id="PTHR23282:SF101">
    <property type="entry name" value="MAM DOMAIN-CONTAINING PROTEIN"/>
    <property type="match status" value="1"/>
</dbReference>
<dbReference type="GeneID" id="108889041"/>
<dbReference type="Proteomes" id="UP000694890">
    <property type="component" value="Unplaced"/>
</dbReference>